<dbReference type="Gene3D" id="1.10.357.40">
    <property type="entry name" value="YbiA-like"/>
    <property type="match status" value="1"/>
</dbReference>
<dbReference type="InterPro" id="IPR012596">
    <property type="entry name" value="Phage_T4_Y12G"/>
</dbReference>
<dbReference type="Proteomes" id="UP000032046">
    <property type="component" value="Unassembled WGS sequence"/>
</dbReference>
<protein>
    <submittedName>
        <fullName evidence="1">Uncharacterized protein</fullName>
    </submittedName>
</protein>
<reference evidence="1 2" key="1">
    <citation type="submission" date="2015-01" db="EMBL/GenBank/DDBJ databases">
        <title>Comparative genomics of non-oral Prevotella species.</title>
        <authorList>
            <person name="Accetto T."/>
            <person name="Nograsek B."/>
            <person name="Avgustin G."/>
        </authorList>
    </citation>
    <scope>NUCLEOTIDE SEQUENCE [LARGE SCALE GENOMIC DNA]</scope>
    <source>
        <strain evidence="1 2">P5-119</strain>
    </source>
</reference>
<gene>
    <name evidence="1" type="ORF">ST44_07270</name>
</gene>
<proteinExistence type="predicted"/>
<dbReference type="SUPFAM" id="SSF143990">
    <property type="entry name" value="YbiA-like"/>
    <property type="match status" value="1"/>
</dbReference>
<evidence type="ECO:0000313" key="2">
    <source>
        <dbReference type="Proteomes" id="UP000032046"/>
    </source>
</evidence>
<dbReference type="STRING" id="1602171.ST44_07270"/>
<dbReference type="Pfam" id="PF08010">
    <property type="entry name" value="Phage_30_3"/>
    <property type="match status" value="1"/>
</dbReference>
<dbReference type="AlphaFoldDB" id="A0A0D0IW64"/>
<name>A0A0D0IW64_9BACT</name>
<dbReference type="InterPro" id="IPR037238">
    <property type="entry name" value="YbiA-like_sf"/>
</dbReference>
<organism evidence="1 2">
    <name type="scientific">Prevotella pectinovora</name>
    <dbReference type="NCBI Taxonomy" id="1602169"/>
    <lineage>
        <taxon>Bacteria</taxon>
        <taxon>Pseudomonadati</taxon>
        <taxon>Bacteroidota</taxon>
        <taxon>Bacteroidia</taxon>
        <taxon>Bacteroidales</taxon>
        <taxon>Prevotellaceae</taxon>
        <taxon>Prevotella</taxon>
    </lineage>
</organism>
<evidence type="ECO:0000313" key="1">
    <source>
        <dbReference type="EMBL" id="KIP62607.1"/>
    </source>
</evidence>
<dbReference type="EMBL" id="JXQK01000053">
    <property type="protein sequence ID" value="KIP62607.1"/>
    <property type="molecule type" value="Genomic_DNA"/>
</dbReference>
<comment type="caution">
    <text evidence="1">The sequence shown here is derived from an EMBL/GenBank/DDBJ whole genome shotgun (WGS) entry which is preliminary data.</text>
</comment>
<sequence length="166" mass="19044">MDIWSKNAYPADVLSNLCSNGFRFDGVVCGSMEGFLQSLKQQDINKQRRICSMKGKDAKKQTSAGWQTDQIVWWKGKAIDRQSGEFTALVRKAYNAMFEQSEGFRTALMATRGMALYHTKGESNPYRTILTEQEFCSILTELRENNDYRNKTQELIAKSVRYEPEA</sequence>
<keyword evidence="2" id="KW-1185">Reference proteome</keyword>
<accession>A0A0D0IW64</accession>